<evidence type="ECO:0000259" key="5">
    <source>
        <dbReference type="PROSITE" id="PS50987"/>
    </source>
</evidence>
<keyword evidence="2" id="KW-0238">DNA-binding</keyword>
<evidence type="ECO:0000256" key="1">
    <source>
        <dbReference type="ARBA" id="ARBA00023015"/>
    </source>
</evidence>
<dbReference type="InterPro" id="IPR011991">
    <property type="entry name" value="ArsR-like_HTH"/>
</dbReference>
<dbReference type="InterPro" id="IPR036390">
    <property type="entry name" value="WH_DNA-bd_sf"/>
</dbReference>
<keyword evidence="3" id="KW-0804">Transcription</keyword>
<dbReference type="GO" id="GO:0046686">
    <property type="term" value="P:response to cadmium ion"/>
    <property type="evidence" value="ECO:0007669"/>
    <property type="project" value="UniProtKB-KW"/>
</dbReference>
<reference evidence="6 7" key="1">
    <citation type="journal article" date="2015" name="Int. J. Syst. Evol. Microbiol.">
        <title>Tumebacillus algifaecis sp. nov., isolated from decomposing algal scum.</title>
        <authorList>
            <person name="Wu Y.F."/>
            <person name="Zhang B."/>
            <person name="Xing P."/>
            <person name="Wu Q.L."/>
            <person name="Liu S.J."/>
        </authorList>
    </citation>
    <scope>NUCLEOTIDE SEQUENCE [LARGE SCALE GENOMIC DNA]</scope>
    <source>
        <strain evidence="6 7">THMBR28</strain>
    </source>
</reference>
<evidence type="ECO:0000313" key="6">
    <source>
        <dbReference type="EMBL" id="ASS76261.1"/>
    </source>
</evidence>
<sequence length="118" mass="13299">METKTDTCCNVIHGETVNMVKAAELPEEQVSDLATIFQALGDTTRVRIIHALVQSEMCVCDLAAVLGMTQSAISHQLRTLRNLRIIKRRKEGRVAYYSIDDHHILTLFNTGLEHVSHR</sequence>
<dbReference type="SMART" id="SM00418">
    <property type="entry name" value="HTH_ARSR"/>
    <property type="match status" value="1"/>
</dbReference>
<dbReference type="Gene3D" id="1.10.10.10">
    <property type="entry name" value="Winged helix-like DNA-binding domain superfamily/Winged helix DNA-binding domain"/>
    <property type="match status" value="1"/>
</dbReference>
<accession>A0A223D3U9</accession>
<dbReference type="PROSITE" id="PS00846">
    <property type="entry name" value="HTH_ARSR_1"/>
    <property type="match status" value="1"/>
</dbReference>
<dbReference type="PANTHER" id="PTHR43132">
    <property type="entry name" value="ARSENICAL RESISTANCE OPERON REPRESSOR ARSR-RELATED"/>
    <property type="match status" value="1"/>
</dbReference>
<dbReference type="InterPro" id="IPR001845">
    <property type="entry name" value="HTH_ArsR_DNA-bd_dom"/>
</dbReference>
<evidence type="ECO:0000313" key="7">
    <source>
        <dbReference type="Proteomes" id="UP000214688"/>
    </source>
</evidence>
<keyword evidence="1" id="KW-0805">Transcription regulation</keyword>
<dbReference type="Pfam" id="PF01022">
    <property type="entry name" value="HTH_5"/>
    <property type="match status" value="1"/>
</dbReference>
<name>A0A223D3U9_9BACL</name>
<dbReference type="SUPFAM" id="SSF46785">
    <property type="entry name" value="Winged helix' DNA-binding domain"/>
    <property type="match status" value="1"/>
</dbReference>
<gene>
    <name evidence="6" type="ORF">CIG75_15800</name>
</gene>
<evidence type="ECO:0000256" key="3">
    <source>
        <dbReference type="ARBA" id="ARBA00023163"/>
    </source>
</evidence>
<dbReference type="CDD" id="cd00090">
    <property type="entry name" value="HTH_ARSR"/>
    <property type="match status" value="1"/>
</dbReference>
<proteinExistence type="predicted"/>
<dbReference type="AlphaFoldDB" id="A0A223D3U9"/>
<dbReference type="PRINTS" id="PR00778">
    <property type="entry name" value="HTHARSR"/>
</dbReference>
<dbReference type="InterPro" id="IPR018334">
    <property type="entry name" value="ArsR_HTH"/>
</dbReference>
<dbReference type="PANTHER" id="PTHR43132:SF6">
    <property type="entry name" value="HTH-TYPE TRANSCRIPTIONAL REPRESSOR CZRA"/>
    <property type="match status" value="1"/>
</dbReference>
<protein>
    <submittedName>
        <fullName evidence="6">Transcriptional regulator</fullName>
    </submittedName>
</protein>
<evidence type="ECO:0000256" key="4">
    <source>
        <dbReference type="ARBA" id="ARBA00043263"/>
    </source>
</evidence>
<dbReference type="GO" id="GO:0003700">
    <property type="term" value="F:DNA-binding transcription factor activity"/>
    <property type="evidence" value="ECO:0007669"/>
    <property type="project" value="InterPro"/>
</dbReference>
<dbReference type="EMBL" id="CP022657">
    <property type="protein sequence ID" value="ASS76261.1"/>
    <property type="molecule type" value="Genomic_DNA"/>
</dbReference>
<dbReference type="Proteomes" id="UP000214688">
    <property type="component" value="Chromosome"/>
</dbReference>
<keyword evidence="7" id="KW-1185">Reference proteome</keyword>
<dbReference type="PROSITE" id="PS50987">
    <property type="entry name" value="HTH_ARSR_2"/>
    <property type="match status" value="1"/>
</dbReference>
<dbReference type="KEGG" id="tab:CIG75_15800"/>
<dbReference type="GO" id="GO:0003677">
    <property type="term" value="F:DNA binding"/>
    <property type="evidence" value="ECO:0007669"/>
    <property type="project" value="UniProtKB-KW"/>
</dbReference>
<evidence type="ECO:0000256" key="2">
    <source>
        <dbReference type="ARBA" id="ARBA00023125"/>
    </source>
</evidence>
<dbReference type="OrthoDB" id="9794330at2"/>
<organism evidence="6 7">
    <name type="scientific">Tumebacillus algifaecis</name>
    <dbReference type="NCBI Taxonomy" id="1214604"/>
    <lineage>
        <taxon>Bacteria</taxon>
        <taxon>Bacillati</taxon>
        <taxon>Bacillota</taxon>
        <taxon>Bacilli</taxon>
        <taxon>Bacillales</taxon>
        <taxon>Alicyclobacillaceae</taxon>
        <taxon>Tumebacillus</taxon>
    </lineage>
</organism>
<dbReference type="InterPro" id="IPR036388">
    <property type="entry name" value="WH-like_DNA-bd_sf"/>
</dbReference>
<feature type="domain" description="HTH arsR-type" evidence="5">
    <location>
        <begin position="25"/>
        <end position="118"/>
    </location>
</feature>
<dbReference type="NCBIfam" id="NF033788">
    <property type="entry name" value="HTH_metalloreg"/>
    <property type="match status" value="1"/>
</dbReference>
<dbReference type="InterPro" id="IPR051011">
    <property type="entry name" value="Metal_resp_trans_reg"/>
</dbReference>
<keyword evidence="4" id="KW-0105">Cadmium resistance</keyword>